<reference evidence="2" key="3">
    <citation type="submission" date="2020-12" db="UniProtKB">
        <authorList>
            <consortium name="EnsemblPlants"/>
        </authorList>
    </citation>
    <scope>IDENTIFICATION</scope>
</reference>
<protein>
    <submittedName>
        <fullName evidence="1 2">Uncharacterized protein</fullName>
    </submittedName>
</protein>
<organism evidence="1">
    <name type="scientific">Physcomitrium patens</name>
    <name type="common">Spreading-leaved earth moss</name>
    <name type="synonym">Physcomitrella patens</name>
    <dbReference type="NCBI Taxonomy" id="3218"/>
    <lineage>
        <taxon>Eukaryota</taxon>
        <taxon>Viridiplantae</taxon>
        <taxon>Streptophyta</taxon>
        <taxon>Embryophyta</taxon>
        <taxon>Bryophyta</taxon>
        <taxon>Bryophytina</taxon>
        <taxon>Bryopsida</taxon>
        <taxon>Funariidae</taxon>
        <taxon>Funariales</taxon>
        <taxon>Funariaceae</taxon>
        <taxon>Physcomitrium</taxon>
    </lineage>
</organism>
<dbReference type="AlphaFoldDB" id="A0A2K1J9B1"/>
<name>A0A2K1J9B1_PHYPA</name>
<gene>
    <name evidence="1" type="ORF">PHYPA_021226</name>
</gene>
<evidence type="ECO:0000313" key="2">
    <source>
        <dbReference type="EnsemblPlants" id="Pp3c16_19320V3.1"/>
    </source>
</evidence>
<accession>A0A2K1J9B1</accession>
<evidence type="ECO:0000313" key="1">
    <source>
        <dbReference type="EMBL" id="PNR38115.1"/>
    </source>
</evidence>
<dbReference type="EnsemblPlants" id="Pp3c16_19320V3.1">
    <property type="protein sequence ID" value="Pp3c16_19320V3.1"/>
    <property type="gene ID" value="Pp3c16_19320"/>
</dbReference>
<dbReference type="PANTHER" id="PTHR37376">
    <property type="entry name" value="EXPRESSED PROTEIN"/>
    <property type="match status" value="1"/>
</dbReference>
<dbReference type="PaxDb" id="3218-PP1S81_220V6.1"/>
<evidence type="ECO:0000313" key="3">
    <source>
        <dbReference type="Proteomes" id="UP000006727"/>
    </source>
</evidence>
<dbReference type="Gramene" id="Pp3c16_19320V3.1">
    <property type="protein sequence ID" value="Pp3c16_19320V3.1"/>
    <property type="gene ID" value="Pp3c16_19320"/>
</dbReference>
<dbReference type="PANTHER" id="PTHR37376:SF1">
    <property type="entry name" value="EXPRESSED PROTEIN"/>
    <property type="match status" value="1"/>
</dbReference>
<keyword evidence="3" id="KW-1185">Reference proteome</keyword>
<reference evidence="1 3" key="2">
    <citation type="journal article" date="2018" name="Plant J.">
        <title>The Physcomitrella patens chromosome-scale assembly reveals moss genome structure and evolution.</title>
        <authorList>
            <person name="Lang D."/>
            <person name="Ullrich K.K."/>
            <person name="Murat F."/>
            <person name="Fuchs J."/>
            <person name="Jenkins J."/>
            <person name="Haas F.B."/>
            <person name="Piednoel M."/>
            <person name="Gundlach H."/>
            <person name="Van Bel M."/>
            <person name="Meyberg R."/>
            <person name="Vives C."/>
            <person name="Morata J."/>
            <person name="Symeonidi A."/>
            <person name="Hiss M."/>
            <person name="Muchero W."/>
            <person name="Kamisugi Y."/>
            <person name="Saleh O."/>
            <person name="Blanc G."/>
            <person name="Decker E.L."/>
            <person name="van Gessel N."/>
            <person name="Grimwood J."/>
            <person name="Hayes R.D."/>
            <person name="Graham S.W."/>
            <person name="Gunter L.E."/>
            <person name="McDaniel S.F."/>
            <person name="Hoernstein S.N.W."/>
            <person name="Larsson A."/>
            <person name="Li F.W."/>
            <person name="Perroud P.F."/>
            <person name="Phillips J."/>
            <person name="Ranjan P."/>
            <person name="Rokshar D.S."/>
            <person name="Rothfels C.J."/>
            <person name="Schneider L."/>
            <person name="Shu S."/>
            <person name="Stevenson D.W."/>
            <person name="Thummler F."/>
            <person name="Tillich M."/>
            <person name="Villarreal Aguilar J.C."/>
            <person name="Widiez T."/>
            <person name="Wong G.K."/>
            <person name="Wymore A."/>
            <person name="Zhang Y."/>
            <person name="Zimmer A.D."/>
            <person name="Quatrano R.S."/>
            <person name="Mayer K.F.X."/>
            <person name="Goodstein D."/>
            <person name="Casacuberta J.M."/>
            <person name="Vandepoele K."/>
            <person name="Reski R."/>
            <person name="Cuming A.C."/>
            <person name="Tuskan G.A."/>
            <person name="Maumus F."/>
            <person name="Salse J."/>
            <person name="Schmutz J."/>
            <person name="Rensing S.A."/>
        </authorList>
    </citation>
    <scope>NUCLEOTIDE SEQUENCE [LARGE SCALE GENOMIC DNA]</scope>
    <source>
        <strain evidence="2 3">cv. Gransden 2004</strain>
    </source>
</reference>
<dbReference type="EMBL" id="ABEU02000016">
    <property type="protein sequence ID" value="PNR38115.1"/>
    <property type="molecule type" value="Genomic_DNA"/>
</dbReference>
<dbReference type="Proteomes" id="UP000006727">
    <property type="component" value="Chromosome 16"/>
</dbReference>
<reference evidence="1 3" key="1">
    <citation type="journal article" date="2008" name="Science">
        <title>The Physcomitrella genome reveals evolutionary insights into the conquest of land by plants.</title>
        <authorList>
            <person name="Rensing S."/>
            <person name="Lang D."/>
            <person name="Zimmer A."/>
            <person name="Terry A."/>
            <person name="Salamov A."/>
            <person name="Shapiro H."/>
            <person name="Nishiyama T."/>
            <person name="Perroud P.-F."/>
            <person name="Lindquist E."/>
            <person name="Kamisugi Y."/>
            <person name="Tanahashi T."/>
            <person name="Sakakibara K."/>
            <person name="Fujita T."/>
            <person name="Oishi K."/>
            <person name="Shin-I T."/>
            <person name="Kuroki Y."/>
            <person name="Toyoda A."/>
            <person name="Suzuki Y."/>
            <person name="Hashimoto A."/>
            <person name="Yamaguchi K."/>
            <person name="Sugano A."/>
            <person name="Kohara Y."/>
            <person name="Fujiyama A."/>
            <person name="Anterola A."/>
            <person name="Aoki S."/>
            <person name="Ashton N."/>
            <person name="Barbazuk W.B."/>
            <person name="Barker E."/>
            <person name="Bennetzen J."/>
            <person name="Bezanilla M."/>
            <person name="Blankenship R."/>
            <person name="Cho S.H."/>
            <person name="Dutcher S."/>
            <person name="Estelle M."/>
            <person name="Fawcett J.A."/>
            <person name="Gundlach H."/>
            <person name="Hanada K."/>
            <person name="Heyl A."/>
            <person name="Hicks K.A."/>
            <person name="Hugh J."/>
            <person name="Lohr M."/>
            <person name="Mayer K."/>
            <person name="Melkozernov A."/>
            <person name="Murata T."/>
            <person name="Nelson D."/>
            <person name="Pils B."/>
            <person name="Prigge M."/>
            <person name="Reiss B."/>
            <person name="Renner T."/>
            <person name="Rombauts S."/>
            <person name="Rushton P."/>
            <person name="Sanderfoot A."/>
            <person name="Schween G."/>
            <person name="Shiu S.-H."/>
            <person name="Stueber K."/>
            <person name="Theodoulou F.L."/>
            <person name="Tu H."/>
            <person name="Van de Peer Y."/>
            <person name="Verrier P.J."/>
            <person name="Waters E."/>
            <person name="Wood A."/>
            <person name="Yang L."/>
            <person name="Cove D."/>
            <person name="Cuming A."/>
            <person name="Hasebe M."/>
            <person name="Lucas S."/>
            <person name="Mishler D.B."/>
            <person name="Reski R."/>
            <person name="Grigoriev I."/>
            <person name="Quatrano R.S."/>
            <person name="Boore J.L."/>
        </authorList>
    </citation>
    <scope>NUCLEOTIDE SEQUENCE [LARGE SCALE GENOMIC DNA]</scope>
    <source>
        <strain evidence="2 3">cv. Gransden 2004</strain>
    </source>
</reference>
<proteinExistence type="predicted"/>
<dbReference type="InParanoid" id="A0A2K1J9B1"/>
<sequence length="245" mass="27839">MEKSEESREFVLPDDECQPAAAIQATVAEDKCIHVGASSQLDAPPSEGPSSLAVDLECQPQPLVDSDPRPATFWRRLQTGWSEVEDRLAEWFGLDQSKYQWAVDELLERQLTGDHPASKVNVVELQMQEIQEQRMESNSQNPSCMEINHSSSETIAESSYHQGVESYLKAYPIAARRFHITYWKTWNAQRCPYLGGASWVPPQMPVVKVTRWRYRSESATEWSKRGWHSHYCLWGGGVTIIPGTL</sequence>